<keyword evidence="1" id="KW-0282">Flagellum</keyword>
<reference evidence="1 2" key="1">
    <citation type="submission" date="2021-01" db="EMBL/GenBank/DDBJ databases">
        <title>Genome public.</title>
        <authorList>
            <person name="Liu C."/>
            <person name="Sun Q."/>
        </authorList>
    </citation>
    <scope>NUCLEOTIDE SEQUENCE [LARGE SCALE GENOMIC DNA]</scope>
    <source>
        <strain evidence="1 2">YIM B02515</strain>
    </source>
</reference>
<name>A0ABS1TF46_9CLOT</name>
<dbReference type="InterPro" id="IPR005186">
    <property type="entry name" value="FlaG"/>
</dbReference>
<protein>
    <submittedName>
        <fullName evidence="1">Flagellar protein FlaG</fullName>
    </submittedName>
</protein>
<dbReference type="SUPFAM" id="SSF160214">
    <property type="entry name" value="FlaG-like"/>
    <property type="match status" value="1"/>
</dbReference>
<dbReference type="EMBL" id="JAESWC010000018">
    <property type="protein sequence ID" value="MBL4938008.1"/>
    <property type="molecule type" value="Genomic_DNA"/>
</dbReference>
<dbReference type="Pfam" id="PF03646">
    <property type="entry name" value="FlaG"/>
    <property type="match status" value="1"/>
</dbReference>
<dbReference type="PANTHER" id="PTHR37166">
    <property type="entry name" value="PROTEIN FLAG"/>
    <property type="match status" value="1"/>
</dbReference>
<dbReference type="RefSeq" id="WP_202750747.1">
    <property type="nucleotide sequence ID" value="NZ_JAESWC010000018.1"/>
</dbReference>
<keyword evidence="1" id="KW-0969">Cilium</keyword>
<proteinExistence type="predicted"/>
<accession>A0ABS1TF46</accession>
<organism evidence="1 2">
    <name type="scientific">Clostridium rhizosphaerae</name>
    <dbReference type="NCBI Taxonomy" id="2803861"/>
    <lineage>
        <taxon>Bacteria</taxon>
        <taxon>Bacillati</taxon>
        <taxon>Bacillota</taxon>
        <taxon>Clostridia</taxon>
        <taxon>Eubacteriales</taxon>
        <taxon>Clostridiaceae</taxon>
        <taxon>Clostridium</taxon>
    </lineage>
</organism>
<keyword evidence="1" id="KW-0966">Cell projection</keyword>
<evidence type="ECO:0000313" key="2">
    <source>
        <dbReference type="Proteomes" id="UP000632377"/>
    </source>
</evidence>
<dbReference type="PANTHER" id="PTHR37166:SF1">
    <property type="entry name" value="PROTEIN FLAG"/>
    <property type="match status" value="1"/>
</dbReference>
<dbReference type="InterPro" id="IPR035924">
    <property type="entry name" value="FlaG-like_sf"/>
</dbReference>
<evidence type="ECO:0000313" key="1">
    <source>
        <dbReference type="EMBL" id="MBL4938008.1"/>
    </source>
</evidence>
<dbReference type="Proteomes" id="UP000632377">
    <property type="component" value="Unassembled WGS sequence"/>
</dbReference>
<comment type="caution">
    <text evidence="1">The sequence shown here is derived from an EMBL/GenBank/DDBJ whole genome shotgun (WGS) entry which is preliminary data.</text>
</comment>
<gene>
    <name evidence="1" type="ORF">JK636_20055</name>
</gene>
<dbReference type="Gene3D" id="3.30.160.170">
    <property type="entry name" value="FlaG-like"/>
    <property type="match status" value="1"/>
</dbReference>
<keyword evidence="2" id="KW-1185">Reference proteome</keyword>
<sequence>MEVRVTSQGRQGALDTNINLNNGVQNNSTNTAGNINNIDNKDIDNKKITEKDLKKAVDKLNKFLEDNKTHAEYQFHDKFTNDLMVKIVDDNGKVVQEIPPKKILDMVAKMCEIVGVIFDKKA</sequence>